<organism evidence="2 3">
    <name type="scientific">Mycena belliarum</name>
    <dbReference type="NCBI Taxonomy" id="1033014"/>
    <lineage>
        <taxon>Eukaryota</taxon>
        <taxon>Fungi</taxon>
        <taxon>Dikarya</taxon>
        <taxon>Basidiomycota</taxon>
        <taxon>Agaricomycotina</taxon>
        <taxon>Agaricomycetes</taxon>
        <taxon>Agaricomycetidae</taxon>
        <taxon>Agaricales</taxon>
        <taxon>Marasmiineae</taxon>
        <taxon>Mycenaceae</taxon>
        <taxon>Mycena</taxon>
    </lineage>
</organism>
<feature type="compositionally biased region" description="Low complexity" evidence="1">
    <location>
        <begin position="250"/>
        <end position="259"/>
    </location>
</feature>
<dbReference type="AlphaFoldDB" id="A0AAD6TRH3"/>
<dbReference type="EMBL" id="JARJCN010000092">
    <property type="protein sequence ID" value="KAJ7075586.1"/>
    <property type="molecule type" value="Genomic_DNA"/>
</dbReference>
<gene>
    <name evidence="2" type="ORF">B0H15DRAFT_1026990</name>
</gene>
<proteinExistence type="predicted"/>
<feature type="compositionally biased region" description="Basic residues" evidence="1">
    <location>
        <begin position="386"/>
        <end position="395"/>
    </location>
</feature>
<evidence type="ECO:0000256" key="1">
    <source>
        <dbReference type="SAM" id="MobiDB-lite"/>
    </source>
</evidence>
<keyword evidence="3" id="KW-1185">Reference proteome</keyword>
<reference evidence="2" key="1">
    <citation type="submission" date="2023-03" db="EMBL/GenBank/DDBJ databases">
        <title>Massive genome expansion in bonnet fungi (Mycena s.s.) driven by repeated elements and novel gene families across ecological guilds.</title>
        <authorList>
            <consortium name="Lawrence Berkeley National Laboratory"/>
            <person name="Harder C.B."/>
            <person name="Miyauchi S."/>
            <person name="Viragh M."/>
            <person name="Kuo A."/>
            <person name="Thoen E."/>
            <person name="Andreopoulos B."/>
            <person name="Lu D."/>
            <person name="Skrede I."/>
            <person name="Drula E."/>
            <person name="Henrissat B."/>
            <person name="Morin E."/>
            <person name="Kohler A."/>
            <person name="Barry K."/>
            <person name="LaButti K."/>
            <person name="Morin E."/>
            <person name="Salamov A."/>
            <person name="Lipzen A."/>
            <person name="Mereny Z."/>
            <person name="Hegedus B."/>
            <person name="Baldrian P."/>
            <person name="Stursova M."/>
            <person name="Weitz H."/>
            <person name="Taylor A."/>
            <person name="Grigoriev I.V."/>
            <person name="Nagy L.G."/>
            <person name="Martin F."/>
            <person name="Kauserud H."/>
        </authorList>
    </citation>
    <scope>NUCLEOTIDE SEQUENCE</scope>
    <source>
        <strain evidence="2">CBHHK173m</strain>
    </source>
</reference>
<evidence type="ECO:0000313" key="3">
    <source>
        <dbReference type="Proteomes" id="UP001222325"/>
    </source>
</evidence>
<accession>A0AAD6TRH3</accession>
<feature type="region of interest" description="Disordered" evidence="1">
    <location>
        <begin position="228"/>
        <end position="259"/>
    </location>
</feature>
<evidence type="ECO:0000313" key="2">
    <source>
        <dbReference type="EMBL" id="KAJ7075586.1"/>
    </source>
</evidence>
<feature type="region of interest" description="Disordered" evidence="1">
    <location>
        <begin position="331"/>
        <end position="395"/>
    </location>
</feature>
<protein>
    <submittedName>
        <fullName evidence="2">Uncharacterized protein</fullName>
    </submittedName>
</protein>
<feature type="compositionally biased region" description="Polar residues" evidence="1">
    <location>
        <begin position="188"/>
        <end position="199"/>
    </location>
</feature>
<name>A0AAD6TRH3_9AGAR</name>
<sequence>MLFHDANDFVLGQIIWCDHGDPDIDASSRGHYLDAATSTGGKIRPCLIVGIDVKSKNLTLAPISSFRDGRTHWHPGWEPLAHDKFPIYLHSDSNSIWLGRPAVTRMRLADPEMHTERPEFSAWSCPPTSLTNYDHYWKRREIYAMRYGTNDPFILKTFGELQPKPKARSGPGRERSRGIQSAKRGISQGPTAQPPQSAYNQLPAMSRDREDFIGNPPLNGLTPNYNIRAPPNHHGQRRGCAHAQPPTQVGGDPAPRAPPGGYDAGFLPVQLVHRPNVQQRRQTGPPMNWKSRITPMNQLQPMQQPWRPEAYNARDIVAAFASLGIKVLQQQPQGATAKHPQTPYSGNFGGNGADAPQNANCPPTACNGPVGFGGNTSTGPLTGPTPRRRRRGKHK</sequence>
<feature type="region of interest" description="Disordered" evidence="1">
    <location>
        <begin position="158"/>
        <end position="199"/>
    </location>
</feature>
<comment type="caution">
    <text evidence="2">The sequence shown here is derived from an EMBL/GenBank/DDBJ whole genome shotgun (WGS) entry which is preliminary data.</text>
</comment>
<dbReference type="Proteomes" id="UP001222325">
    <property type="component" value="Unassembled WGS sequence"/>
</dbReference>